<reference evidence="1 2" key="1">
    <citation type="submission" date="2024-06" db="EMBL/GenBank/DDBJ databases">
        <authorList>
            <person name="Kaempfer P."/>
            <person name="Viver T."/>
        </authorList>
    </citation>
    <scope>NUCLEOTIDE SEQUENCE [LARGE SCALE GENOMIC DNA]</scope>
    <source>
        <strain evidence="1 2">ST-75</strain>
    </source>
</reference>
<organism evidence="1 2">
    <name type="scientific">Flavobacterium rhizophilum</name>
    <dbReference type="NCBI Taxonomy" id="3163296"/>
    <lineage>
        <taxon>Bacteria</taxon>
        <taxon>Pseudomonadati</taxon>
        <taxon>Bacteroidota</taxon>
        <taxon>Flavobacteriia</taxon>
        <taxon>Flavobacteriales</taxon>
        <taxon>Flavobacteriaceae</taxon>
        <taxon>Flavobacterium</taxon>
    </lineage>
</organism>
<proteinExistence type="predicted"/>
<dbReference type="EMBL" id="JBELQB010000008">
    <property type="protein sequence ID" value="MFL9838111.1"/>
    <property type="molecule type" value="Genomic_DNA"/>
</dbReference>
<comment type="caution">
    <text evidence="1">The sequence shown here is derived from an EMBL/GenBank/DDBJ whole genome shotgun (WGS) entry which is preliminary data.</text>
</comment>
<evidence type="ECO:0000313" key="1">
    <source>
        <dbReference type="EMBL" id="MFL9838111.1"/>
    </source>
</evidence>
<name>A0ABW8YFT2_9FLAO</name>
<keyword evidence="2" id="KW-1185">Reference proteome</keyword>
<gene>
    <name evidence="1" type="ORF">ABS768_11415</name>
</gene>
<accession>A0ABW8YFT2</accession>
<dbReference type="RefSeq" id="WP_408075092.1">
    <property type="nucleotide sequence ID" value="NZ_JBELQB010000008.1"/>
</dbReference>
<dbReference type="Proteomes" id="UP001629059">
    <property type="component" value="Unassembled WGS sequence"/>
</dbReference>
<sequence>MKKLILIILLVQSYTVFSQGKLKSVTVTDSFKCYDFSEEALHFYFDLPEVKNSQYTYHFRYKKSAQIIDIYSNDTLNFKGFIMNVAVQNKHKKKNQYKYIYFFEKVALKDSIAENAGKIMLNKVWNSTYSKEFEKSVIHNLLSESLSLSENLSFNLKKIKEYQSRKHGCVRQHPLNKETANIKSAVHQLDSLIDSQEDFFNNFKNKLKKGRSYDFGFYSYYIKTEKELKAWNDAKPIRNYLLSMKPQIDNSLKEQLDKLYNEEKFNGSGYTITFSKKGRLKSLKSNHETFISRLFNKNTRKDYREAKKLLKQVNLGNLELRYGFERIISFYAKGQGYSIFDYNLY</sequence>
<protein>
    <submittedName>
        <fullName evidence="1">Uncharacterized protein</fullName>
    </submittedName>
</protein>
<evidence type="ECO:0000313" key="2">
    <source>
        <dbReference type="Proteomes" id="UP001629059"/>
    </source>
</evidence>